<feature type="signal peptide" evidence="1">
    <location>
        <begin position="1"/>
        <end position="29"/>
    </location>
</feature>
<organism evidence="2 3">
    <name type="scientific">Acetobacter conturbans</name>
    <dbReference type="NCBI Taxonomy" id="1737472"/>
    <lineage>
        <taxon>Bacteria</taxon>
        <taxon>Pseudomonadati</taxon>
        <taxon>Pseudomonadota</taxon>
        <taxon>Alphaproteobacteria</taxon>
        <taxon>Acetobacterales</taxon>
        <taxon>Acetobacteraceae</taxon>
        <taxon>Acetobacter</taxon>
    </lineage>
</organism>
<evidence type="ECO:0000313" key="2">
    <source>
        <dbReference type="EMBL" id="NHN88233.1"/>
    </source>
</evidence>
<protein>
    <submittedName>
        <fullName evidence="2">Uncharacterized protein</fullName>
    </submittedName>
</protein>
<dbReference type="EMBL" id="WOSY01000004">
    <property type="protein sequence ID" value="NHN88233.1"/>
    <property type="molecule type" value="Genomic_DNA"/>
</dbReference>
<reference evidence="2 3" key="1">
    <citation type="journal article" date="2020" name="Int. J. Syst. Evol. Microbiol.">
        <title>Novel acetic acid bacteria from cider fermentations: Acetobacter conturbans sp. nov. and Acetobacter fallax sp. nov.</title>
        <authorList>
            <person name="Sombolestani A.S."/>
            <person name="Cleenwerck I."/>
            <person name="Cnockaert M."/>
            <person name="Borremans W."/>
            <person name="Wieme A.D."/>
            <person name="De Vuyst L."/>
            <person name="Vandamme P."/>
        </authorList>
    </citation>
    <scope>NUCLEOTIDE SEQUENCE [LARGE SCALE GENOMIC DNA]</scope>
    <source>
        <strain evidence="2 3">LMG 1627</strain>
    </source>
</reference>
<proteinExistence type="predicted"/>
<dbReference type="RefSeq" id="WP_173569500.1">
    <property type="nucleotide sequence ID" value="NZ_WOSY01000004.1"/>
</dbReference>
<gene>
    <name evidence="2" type="ORF">GOB81_06280</name>
</gene>
<accession>A0ABX0K1S5</accession>
<keyword evidence="3" id="KW-1185">Reference proteome</keyword>
<dbReference type="Proteomes" id="UP000631653">
    <property type="component" value="Unassembled WGS sequence"/>
</dbReference>
<dbReference type="InterPro" id="IPR006311">
    <property type="entry name" value="TAT_signal"/>
</dbReference>
<dbReference type="PROSITE" id="PS51318">
    <property type="entry name" value="TAT"/>
    <property type="match status" value="1"/>
</dbReference>
<name>A0ABX0K1S5_9PROT</name>
<evidence type="ECO:0000313" key="3">
    <source>
        <dbReference type="Proteomes" id="UP000631653"/>
    </source>
</evidence>
<sequence>MNMSLSRRRLGILATAGGLVASAGTTAAAASMAAPSDIQILARTKNGEAFASYLVSFSPLKGRFTHNAVPDRPVTEPRRSNISIKSPELHAPGQPPVLLPTDLLAGIGLSHRLLAASHDMLWVFDDQQDCLLGVSCQKSTPPAVMQTLWLGGHRLIKALVSAENRIILGWDARQQILAAFNLQNGKLLSSLPMEADAVWLAKHPA</sequence>
<feature type="chain" id="PRO_5045892693" evidence="1">
    <location>
        <begin position="30"/>
        <end position="205"/>
    </location>
</feature>
<evidence type="ECO:0000256" key="1">
    <source>
        <dbReference type="SAM" id="SignalP"/>
    </source>
</evidence>
<comment type="caution">
    <text evidence="2">The sequence shown here is derived from an EMBL/GenBank/DDBJ whole genome shotgun (WGS) entry which is preliminary data.</text>
</comment>
<keyword evidence="1" id="KW-0732">Signal</keyword>